<dbReference type="Gene3D" id="3.20.20.80">
    <property type="entry name" value="Glycosidases"/>
    <property type="match status" value="1"/>
</dbReference>
<dbReference type="Pfam" id="PF00728">
    <property type="entry name" value="Glyco_hydro_20"/>
    <property type="match status" value="1"/>
</dbReference>
<feature type="compositionally biased region" description="Low complexity" evidence="8">
    <location>
        <begin position="638"/>
        <end position="687"/>
    </location>
</feature>
<evidence type="ECO:0000256" key="5">
    <source>
        <dbReference type="ARBA" id="ARBA00023180"/>
    </source>
</evidence>
<dbReference type="GO" id="GO:0004563">
    <property type="term" value="F:beta-N-acetylhexosaminidase activity"/>
    <property type="evidence" value="ECO:0007669"/>
    <property type="project" value="UniProtKB-EC"/>
</dbReference>
<evidence type="ECO:0000256" key="3">
    <source>
        <dbReference type="ARBA" id="ARBA00012663"/>
    </source>
</evidence>
<feature type="compositionally biased region" description="Polar residues" evidence="8">
    <location>
        <begin position="612"/>
        <end position="637"/>
    </location>
</feature>
<dbReference type="PANTHER" id="PTHR22600:SF21">
    <property type="entry name" value="BETA-HEXOSAMINIDASE A"/>
    <property type="match status" value="1"/>
</dbReference>
<dbReference type="InterPro" id="IPR015883">
    <property type="entry name" value="Glyco_hydro_20_cat"/>
</dbReference>
<dbReference type="InterPro" id="IPR029018">
    <property type="entry name" value="Hex-like_dom2"/>
</dbReference>
<proteinExistence type="inferred from homology"/>
<dbReference type="AlphaFoldDB" id="A0AAV2QNQ3"/>
<dbReference type="GO" id="GO:0005975">
    <property type="term" value="P:carbohydrate metabolic process"/>
    <property type="evidence" value="ECO:0007669"/>
    <property type="project" value="InterPro"/>
</dbReference>
<evidence type="ECO:0000259" key="11">
    <source>
        <dbReference type="Pfam" id="PF14845"/>
    </source>
</evidence>
<dbReference type="InterPro" id="IPR025705">
    <property type="entry name" value="Beta_hexosaminidase_sua/sub"/>
</dbReference>
<evidence type="ECO:0000256" key="8">
    <source>
        <dbReference type="SAM" id="MobiDB-lite"/>
    </source>
</evidence>
<feature type="region of interest" description="Disordered" evidence="8">
    <location>
        <begin position="699"/>
        <end position="731"/>
    </location>
</feature>
<dbReference type="InterPro" id="IPR017853">
    <property type="entry name" value="GH"/>
</dbReference>
<reference evidence="12 13" key="1">
    <citation type="submission" date="2024-05" db="EMBL/GenBank/DDBJ databases">
        <authorList>
            <person name="Wallberg A."/>
        </authorList>
    </citation>
    <scope>NUCLEOTIDE SEQUENCE [LARGE SCALE GENOMIC DNA]</scope>
</reference>
<dbReference type="EMBL" id="CAXKWB010009448">
    <property type="protein sequence ID" value="CAL4094781.1"/>
    <property type="molecule type" value="Genomic_DNA"/>
</dbReference>
<feature type="compositionally biased region" description="Low complexity" evidence="8">
    <location>
        <begin position="719"/>
        <end position="731"/>
    </location>
</feature>
<dbReference type="Pfam" id="PF14845">
    <property type="entry name" value="Glycohydro_20b2"/>
    <property type="match status" value="1"/>
</dbReference>
<name>A0AAV2QNQ3_MEGNR</name>
<evidence type="ECO:0000256" key="4">
    <source>
        <dbReference type="ARBA" id="ARBA00022801"/>
    </source>
</evidence>
<keyword evidence="6" id="KW-0326">Glycosidase</keyword>
<dbReference type="SUPFAM" id="SSF55545">
    <property type="entry name" value="beta-N-acetylhexosaminidase-like domain"/>
    <property type="match status" value="1"/>
</dbReference>
<dbReference type="GO" id="GO:0030203">
    <property type="term" value="P:glycosaminoglycan metabolic process"/>
    <property type="evidence" value="ECO:0007669"/>
    <property type="project" value="TreeGrafter"/>
</dbReference>
<comment type="caution">
    <text evidence="12">The sequence shown here is derived from an EMBL/GenBank/DDBJ whole genome shotgun (WGS) entry which is preliminary data.</text>
</comment>
<dbReference type="Proteomes" id="UP001497623">
    <property type="component" value="Unassembled WGS sequence"/>
</dbReference>
<keyword evidence="9" id="KW-0732">Signal</keyword>
<keyword evidence="5" id="KW-0325">Glycoprotein</keyword>
<evidence type="ECO:0000259" key="10">
    <source>
        <dbReference type="Pfam" id="PF00728"/>
    </source>
</evidence>
<evidence type="ECO:0000256" key="6">
    <source>
        <dbReference type="ARBA" id="ARBA00023295"/>
    </source>
</evidence>
<feature type="compositionally biased region" description="Low complexity" evidence="8">
    <location>
        <begin position="568"/>
        <end position="611"/>
    </location>
</feature>
<dbReference type="GO" id="GO:0006689">
    <property type="term" value="P:ganglioside catabolic process"/>
    <property type="evidence" value="ECO:0007669"/>
    <property type="project" value="TreeGrafter"/>
</dbReference>
<organism evidence="12 13">
    <name type="scientific">Meganyctiphanes norvegica</name>
    <name type="common">Northern krill</name>
    <name type="synonym">Thysanopoda norvegica</name>
    <dbReference type="NCBI Taxonomy" id="48144"/>
    <lineage>
        <taxon>Eukaryota</taxon>
        <taxon>Metazoa</taxon>
        <taxon>Ecdysozoa</taxon>
        <taxon>Arthropoda</taxon>
        <taxon>Crustacea</taxon>
        <taxon>Multicrustacea</taxon>
        <taxon>Malacostraca</taxon>
        <taxon>Eumalacostraca</taxon>
        <taxon>Eucarida</taxon>
        <taxon>Euphausiacea</taxon>
        <taxon>Euphausiidae</taxon>
        <taxon>Meganyctiphanes</taxon>
    </lineage>
</organism>
<evidence type="ECO:0000313" key="13">
    <source>
        <dbReference type="Proteomes" id="UP001497623"/>
    </source>
</evidence>
<dbReference type="PRINTS" id="PR00738">
    <property type="entry name" value="GLHYDRLASE20"/>
</dbReference>
<evidence type="ECO:0000313" key="12">
    <source>
        <dbReference type="EMBL" id="CAL4094781.1"/>
    </source>
</evidence>
<feature type="domain" description="Beta-hexosaminidase eukaryotic type N-terminal" evidence="11">
    <location>
        <begin position="43"/>
        <end position="161"/>
    </location>
</feature>
<dbReference type="InterPro" id="IPR029019">
    <property type="entry name" value="HEX_eukaryotic_N"/>
</dbReference>
<dbReference type="GO" id="GO:0016020">
    <property type="term" value="C:membrane"/>
    <property type="evidence" value="ECO:0007669"/>
    <property type="project" value="TreeGrafter"/>
</dbReference>
<feature type="chain" id="PRO_5043741112" description="beta-N-acetylhexosaminidase" evidence="9">
    <location>
        <begin position="23"/>
        <end position="765"/>
    </location>
</feature>
<dbReference type="PANTHER" id="PTHR22600">
    <property type="entry name" value="BETA-HEXOSAMINIDASE"/>
    <property type="match status" value="1"/>
</dbReference>
<accession>A0AAV2QNQ3</accession>
<feature type="domain" description="Glycoside hydrolase family 20 catalytic" evidence="10">
    <location>
        <begin position="262"/>
        <end position="510"/>
    </location>
</feature>
<keyword evidence="4" id="KW-0378">Hydrolase</keyword>
<dbReference type="SUPFAM" id="SSF51445">
    <property type="entry name" value="(Trans)glycosidases"/>
    <property type="match status" value="1"/>
</dbReference>
<comment type="similarity">
    <text evidence="2">Belongs to the glycosyl hydrolase 20 family.</text>
</comment>
<sequence length="765" mass="85492">MSSITFYMLTAIFHFLSVPSQTKLIYVEENLPLQGIASPPGAPWPLPLIWKHEAQQVTLDPSNFSIIANLKGCDIIDAALHRYVELTLIDRKALPDPGLLVLPHLKVSISGSCDDFPRLNQEKTYEHYSLIIKMDNGSAVANLNSETVWGALRGLETFSQLVYIQEPMNFYRFIYCLSCTPKNDITSYKALKKTCFLPKKLKNKVFAKITPRLNLYHFGILASITFAHDNLPYSQPVHFPVYRRSNMYVQLNVCNIPINLSYTVVLGIRTIRYKNNPVHEQGLKDLLTPCYGDGRTPGTPNYPYHAAYENLDPTNNGVYEFMRSFLVDVKTSFKDYIHLGLDEVFLPCWAGSPVVRKFMTENNYTEVREVEQHYVKEILRLAKDTPIQWITWQDPAERGIQMENDSLVQIWKDVSLSPTKMKGWREYVQDLTEKGYKVILSSCWYINFITYGQDWKNFYNCDPTNFVGTPAQKQLVLGGEAAMWGEYVDATNLMPRLWPRASAAAERLWSMPLDQAPTADNAASRLDQHRCRMLRRGIAAQPILNGYCGEWEVPLPDQPMENDTIPILTTTTPTTTTPTTTTPTTTTPTTTPISITPPTLTKLTTSNTPTIQKSNVATPPITTETPNLSSANDNVLNSSAQQSSAETTSTLPSSTQASSIQSNSTQPSITQSTSTQQSSTQQLVPTTTEGDMIEEIDETENNLNPGSDAMVSEAPLSESDSVVSDDSASAAPIETVETLSATVKYIESKVESNDVEEQNNSEIST</sequence>
<evidence type="ECO:0000256" key="7">
    <source>
        <dbReference type="PIRSR" id="PIRSR625705-1"/>
    </source>
</evidence>
<keyword evidence="13" id="KW-1185">Reference proteome</keyword>
<dbReference type="EC" id="3.2.1.52" evidence="3"/>
<dbReference type="GO" id="GO:0005764">
    <property type="term" value="C:lysosome"/>
    <property type="evidence" value="ECO:0007669"/>
    <property type="project" value="TreeGrafter"/>
</dbReference>
<evidence type="ECO:0000256" key="1">
    <source>
        <dbReference type="ARBA" id="ARBA00001231"/>
    </source>
</evidence>
<evidence type="ECO:0000256" key="9">
    <source>
        <dbReference type="SAM" id="SignalP"/>
    </source>
</evidence>
<evidence type="ECO:0000256" key="2">
    <source>
        <dbReference type="ARBA" id="ARBA00006285"/>
    </source>
</evidence>
<protein>
    <recommendedName>
        <fullName evidence="3">beta-N-acetylhexosaminidase</fullName>
        <ecNumber evidence="3">3.2.1.52</ecNumber>
    </recommendedName>
</protein>
<comment type="catalytic activity">
    <reaction evidence="1">
        <text>Hydrolysis of terminal non-reducing N-acetyl-D-hexosamine residues in N-acetyl-beta-D-hexosaminides.</text>
        <dbReference type="EC" id="3.2.1.52"/>
    </reaction>
</comment>
<gene>
    <name evidence="12" type="ORF">MNOR_LOCUS15234</name>
</gene>
<feature type="signal peptide" evidence="9">
    <location>
        <begin position="1"/>
        <end position="22"/>
    </location>
</feature>
<dbReference type="Gene3D" id="3.30.379.10">
    <property type="entry name" value="Chitobiase/beta-hexosaminidase domain 2-like"/>
    <property type="match status" value="1"/>
</dbReference>
<feature type="non-terminal residue" evidence="12">
    <location>
        <position position="765"/>
    </location>
</feature>
<feature type="active site" description="Proton donor" evidence="7">
    <location>
        <position position="343"/>
    </location>
</feature>
<feature type="region of interest" description="Disordered" evidence="8">
    <location>
        <begin position="568"/>
        <end position="687"/>
    </location>
</feature>